<feature type="compositionally biased region" description="Polar residues" evidence="2">
    <location>
        <begin position="537"/>
        <end position="546"/>
    </location>
</feature>
<dbReference type="Pfam" id="PF22936">
    <property type="entry name" value="Pol_BBD"/>
    <property type="match status" value="1"/>
</dbReference>
<sequence>MTSITLWMLAILQKPCGDELNLKYVTQVRLAKRLTVDSYDELFDYLQNFEKLVNASRAKKLEKTHDPLVLVAHTGSSSRIMTPYYVTHPSSVADYDDDYQGDTVPNNYDDPLTSAMIFLARAITQNFSKLTNNHLRTSSNTRNQAIVQGDRVNIQSRNSGNNDRNTRRSYVQEEVVEGTNVQNDAGNIQRNLRTTSSGTATNVQCYNRSEKGHYARNCPKPKVWDSKYFMEQMLLEKQDEAGVILTDEHNDFLFADASRMEEIKELSANICLMARIQPANIDSDAGPSYDFAFLSEVQTPSTSYVNPFFVKDNLEQKYPMQPNIINNTIGNDQIDNNIIFDEPNDDDNNSSFEDDNNAQQSYELEQLARNVYREAEKQQIIAKNVKKNEDTMLKIGNSLQGMFMLGPKPMSFYDSKLKHGLGYANPYTLEKAISQNPKLYDAFCLDDSKIHMNVRDTEDILEDATKSQIKMKNKMKDPIAIQKKQNVCTIDYNKLNALYDDFVPQKELSDEQKYFPSSFISSEDHSNESSSYSSSETKPTQKSMPSANPILVDLNQMENDFQKLFELLEKTSKRESIFYTSPEEIRLNDFCQQQLKPILHELQFKLEIFQKRFLRDIKEMKDVFESTESDLSETWKQNELLKDQLLEATLKHEIECCVLLSHECVDNNMKDEIEKVQRDSIEIQEGMQKQINILENDVQRCQKQSLDFELQLQHEKEKRKCESSLKNVCETSWISKMEKLESENVSLECQVQSLIKEQDNVKTEYKKLFDSIKKTRAQTQGEINELIENVKQKTYAYADVRAQNQDLLMQISELRANLQNVEQGMRATSSVRRPSHRDSSFKNSVLSDTKNSLEKVKVSDRSYNKPDVASKHVALDKKIVTNDEIKNALIAKNVLCVTCAKNVLFSCHDNCLAKYKLNVRSNVRRSLFTTPRIVKSMFKDTTPVVSKTRFSVRTVQSKSVDTTSVVSKAKIDPVTPLSDKNKVSNAFTVRDNSLSNYMKNKIQTSRMWQKWYELQPNVGWSPVKKSLHVNNGRSTVVQIILWIVDSGCSKHMTGDRSLLKNFVEKFIGTVRFGNDHFAAITGYDNYVQGNITICDVYYVKGLGHSLFSVGQFCDGDLEVAFRSKTCYV</sequence>
<feature type="domain" description="Retrovirus-related Pol polyprotein from transposon TNT 1-94-like beta-barrel" evidence="3">
    <location>
        <begin position="1042"/>
        <end position="1113"/>
    </location>
</feature>
<keyword evidence="5" id="KW-1185">Reference proteome</keyword>
<reference evidence="4" key="1">
    <citation type="journal article" date="2022" name="Int. J. Mol. Sci.">
        <title>Draft Genome of Tanacetum Coccineum: Genomic Comparison of Closely Related Tanacetum-Family Plants.</title>
        <authorList>
            <person name="Yamashiro T."/>
            <person name="Shiraishi A."/>
            <person name="Nakayama K."/>
            <person name="Satake H."/>
        </authorList>
    </citation>
    <scope>NUCLEOTIDE SEQUENCE</scope>
</reference>
<evidence type="ECO:0000259" key="3">
    <source>
        <dbReference type="Pfam" id="PF22936"/>
    </source>
</evidence>
<organism evidence="4 5">
    <name type="scientific">Tanacetum coccineum</name>
    <dbReference type="NCBI Taxonomy" id="301880"/>
    <lineage>
        <taxon>Eukaryota</taxon>
        <taxon>Viridiplantae</taxon>
        <taxon>Streptophyta</taxon>
        <taxon>Embryophyta</taxon>
        <taxon>Tracheophyta</taxon>
        <taxon>Spermatophyta</taxon>
        <taxon>Magnoliopsida</taxon>
        <taxon>eudicotyledons</taxon>
        <taxon>Gunneridae</taxon>
        <taxon>Pentapetalae</taxon>
        <taxon>asterids</taxon>
        <taxon>campanulids</taxon>
        <taxon>Asterales</taxon>
        <taxon>Asteraceae</taxon>
        <taxon>Asteroideae</taxon>
        <taxon>Anthemideae</taxon>
        <taxon>Anthemidinae</taxon>
        <taxon>Tanacetum</taxon>
    </lineage>
</organism>
<dbReference type="EMBL" id="BQNB010017206">
    <property type="protein sequence ID" value="GJT60508.1"/>
    <property type="molecule type" value="Genomic_DNA"/>
</dbReference>
<protein>
    <submittedName>
        <fullName evidence="4">Retrovirus-related pol polyprotein from transposon TNT 1-94</fullName>
    </submittedName>
</protein>
<name>A0ABQ5FAS3_9ASTR</name>
<evidence type="ECO:0000256" key="2">
    <source>
        <dbReference type="SAM" id="MobiDB-lite"/>
    </source>
</evidence>
<feature type="region of interest" description="Disordered" evidence="2">
    <location>
        <begin position="519"/>
        <end position="547"/>
    </location>
</feature>
<dbReference type="InterPro" id="IPR054722">
    <property type="entry name" value="PolX-like_BBD"/>
</dbReference>
<gene>
    <name evidence="4" type="ORF">Tco_1004041</name>
</gene>
<dbReference type="Proteomes" id="UP001151760">
    <property type="component" value="Unassembled WGS sequence"/>
</dbReference>
<reference evidence="4" key="2">
    <citation type="submission" date="2022-01" db="EMBL/GenBank/DDBJ databases">
        <authorList>
            <person name="Yamashiro T."/>
            <person name="Shiraishi A."/>
            <person name="Satake H."/>
            <person name="Nakayama K."/>
        </authorList>
    </citation>
    <scope>NUCLEOTIDE SEQUENCE</scope>
</reference>
<proteinExistence type="predicted"/>
<accession>A0ABQ5FAS3</accession>
<evidence type="ECO:0000256" key="1">
    <source>
        <dbReference type="SAM" id="Coils"/>
    </source>
</evidence>
<keyword evidence="1" id="KW-0175">Coiled coil</keyword>
<evidence type="ECO:0000313" key="5">
    <source>
        <dbReference type="Proteomes" id="UP001151760"/>
    </source>
</evidence>
<evidence type="ECO:0000313" key="4">
    <source>
        <dbReference type="EMBL" id="GJT60508.1"/>
    </source>
</evidence>
<dbReference type="SUPFAM" id="SSF57756">
    <property type="entry name" value="Retrovirus zinc finger-like domains"/>
    <property type="match status" value="1"/>
</dbReference>
<feature type="coiled-coil region" evidence="1">
    <location>
        <begin position="797"/>
        <end position="824"/>
    </location>
</feature>
<dbReference type="InterPro" id="IPR036875">
    <property type="entry name" value="Znf_CCHC_sf"/>
</dbReference>
<comment type="caution">
    <text evidence="4">The sequence shown here is derived from an EMBL/GenBank/DDBJ whole genome shotgun (WGS) entry which is preliminary data.</text>
</comment>
<dbReference type="Gene3D" id="4.10.60.10">
    <property type="entry name" value="Zinc finger, CCHC-type"/>
    <property type="match status" value="1"/>
</dbReference>